<protein>
    <recommendedName>
        <fullName evidence="4">Flagellar operon protein (TIGR03826 family)</fullName>
    </recommendedName>
</protein>
<organism evidence="2 3">
    <name type="scientific">Heliophilum fasciatum</name>
    <dbReference type="NCBI Taxonomy" id="35700"/>
    <lineage>
        <taxon>Bacteria</taxon>
        <taxon>Bacillati</taxon>
        <taxon>Bacillota</taxon>
        <taxon>Clostridia</taxon>
        <taxon>Eubacteriales</taxon>
        <taxon>Heliobacteriaceae</taxon>
        <taxon>Heliophilum</taxon>
    </lineage>
</organism>
<gene>
    <name evidence="2" type="ORF">EDD73_11250</name>
</gene>
<dbReference type="EMBL" id="SLXT01000012">
    <property type="protein sequence ID" value="TCP64089.1"/>
    <property type="molecule type" value="Genomic_DNA"/>
</dbReference>
<feature type="compositionally biased region" description="Polar residues" evidence="1">
    <location>
        <begin position="133"/>
        <end position="143"/>
    </location>
</feature>
<accession>A0A4R2RN38</accession>
<reference evidence="2 3" key="1">
    <citation type="submission" date="2019-03" db="EMBL/GenBank/DDBJ databases">
        <title>Genomic Encyclopedia of Type Strains, Phase IV (KMG-IV): sequencing the most valuable type-strain genomes for metagenomic binning, comparative biology and taxonomic classification.</title>
        <authorList>
            <person name="Goeker M."/>
        </authorList>
    </citation>
    <scope>NUCLEOTIDE SEQUENCE [LARGE SCALE GENOMIC DNA]</scope>
    <source>
        <strain evidence="2 3">DSM 11170</strain>
    </source>
</reference>
<evidence type="ECO:0000313" key="2">
    <source>
        <dbReference type="EMBL" id="TCP64089.1"/>
    </source>
</evidence>
<sequence>MKNCIRCGRLYIPKDREKHCPICIRELESHYDDVREYLRDFPGASLDEVSAATGVDEATIARFIDEGRIEILSYQSKSGKRCQRCDIPIKAGRYCSRCQEELAQELRGAAKSLSLAEALRPNSGAKSHANKNKVFSNDLNKRK</sequence>
<name>A0A4R2RN38_9FIRM</name>
<evidence type="ECO:0008006" key="4">
    <source>
        <dbReference type="Google" id="ProtNLM"/>
    </source>
</evidence>
<dbReference type="AlphaFoldDB" id="A0A4R2RN38"/>
<proteinExistence type="predicted"/>
<keyword evidence="3" id="KW-1185">Reference proteome</keyword>
<evidence type="ECO:0000313" key="3">
    <source>
        <dbReference type="Proteomes" id="UP000294813"/>
    </source>
</evidence>
<dbReference type="OrthoDB" id="1739831at2"/>
<feature type="region of interest" description="Disordered" evidence="1">
    <location>
        <begin position="121"/>
        <end position="143"/>
    </location>
</feature>
<evidence type="ECO:0000256" key="1">
    <source>
        <dbReference type="SAM" id="MobiDB-lite"/>
    </source>
</evidence>
<dbReference type="Proteomes" id="UP000294813">
    <property type="component" value="Unassembled WGS sequence"/>
</dbReference>
<comment type="caution">
    <text evidence="2">The sequence shown here is derived from an EMBL/GenBank/DDBJ whole genome shotgun (WGS) entry which is preliminary data.</text>
</comment>
<dbReference type="RefSeq" id="WP_131919278.1">
    <property type="nucleotide sequence ID" value="NZ_JAOQNU010000022.1"/>
</dbReference>